<dbReference type="Pfam" id="PF00481">
    <property type="entry name" value="PP2C"/>
    <property type="match status" value="1"/>
</dbReference>
<reference evidence="6" key="1">
    <citation type="journal article" date="2006" name="PLoS Biol.">
        <title>Macronuclear genome sequence of the ciliate Tetrahymena thermophila, a model eukaryote.</title>
        <authorList>
            <person name="Eisen J.A."/>
            <person name="Coyne R.S."/>
            <person name="Wu M."/>
            <person name="Wu D."/>
            <person name="Thiagarajan M."/>
            <person name="Wortman J.R."/>
            <person name="Badger J.H."/>
            <person name="Ren Q."/>
            <person name="Amedeo P."/>
            <person name="Jones K.M."/>
            <person name="Tallon L.J."/>
            <person name="Delcher A.L."/>
            <person name="Salzberg S.L."/>
            <person name="Silva J.C."/>
            <person name="Haas B.J."/>
            <person name="Majoros W.H."/>
            <person name="Farzad M."/>
            <person name="Carlton J.M."/>
            <person name="Smith R.K. Jr."/>
            <person name="Garg J."/>
            <person name="Pearlman R.E."/>
            <person name="Karrer K.M."/>
            <person name="Sun L."/>
            <person name="Manning G."/>
            <person name="Elde N.C."/>
            <person name="Turkewitz A.P."/>
            <person name="Asai D.J."/>
            <person name="Wilkes D.E."/>
            <person name="Wang Y."/>
            <person name="Cai H."/>
            <person name="Collins K."/>
            <person name="Stewart B.A."/>
            <person name="Lee S.R."/>
            <person name="Wilamowska K."/>
            <person name="Weinberg Z."/>
            <person name="Ruzzo W.L."/>
            <person name="Wloga D."/>
            <person name="Gaertig J."/>
            <person name="Frankel J."/>
            <person name="Tsao C.-C."/>
            <person name="Gorovsky M.A."/>
            <person name="Keeling P.J."/>
            <person name="Waller R.F."/>
            <person name="Patron N.J."/>
            <person name="Cherry J.M."/>
            <person name="Stover N.A."/>
            <person name="Krieger C.J."/>
            <person name="del Toro C."/>
            <person name="Ryder H.F."/>
            <person name="Williamson S.C."/>
            <person name="Barbeau R.A."/>
            <person name="Hamilton E.P."/>
            <person name="Orias E."/>
        </authorList>
    </citation>
    <scope>NUCLEOTIDE SEQUENCE [LARGE SCALE GENOMIC DNA]</scope>
    <source>
        <strain evidence="6">SB210</strain>
    </source>
</reference>
<dbReference type="SMART" id="SM00332">
    <property type="entry name" value="PP2Cc"/>
    <property type="match status" value="1"/>
</dbReference>
<evidence type="ECO:0000313" key="6">
    <source>
        <dbReference type="Proteomes" id="UP000009168"/>
    </source>
</evidence>
<feature type="region of interest" description="Disordered" evidence="3">
    <location>
        <begin position="500"/>
        <end position="532"/>
    </location>
</feature>
<comment type="subcellular location">
    <subcellularLocation>
        <location evidence="1">Membrane</location>
    </subcellularLocation>
</comment>
<evidence type="ECO:0000259" key="4">
    <source>
        <dbReference type="PROSITE" id="PS51746"/>
    </source>
</evidence>
<dbReference type="GeneID" id="7843725"/>
<dbReference type="eggNOG" id="KOG0698">
    <property type="taxonomic scope" value="Eukaryota"/>
</dbReference>
<dbReference type="GO" id="GO:0016020">
    <property type="term" value="C:membrane"/>
    <property type="evidence" value="ECO:0007669"/>
    <property type="project" value="UniProtKB-SubCell"/>
</dbReference>
<evidence type="ECO:0000313" key="5">
    <source>
        <dbReference type="EMBL" id="EAS05229.2"/>
    </source>
</evidence>
<feature type="region of interest" description="Disordered" evidence="3">
    <location>
        <begin position="108"/>
        <end position="202"/>
    </location>
</feature>
<dbReference type="OrthoDB" id="10264738at2759"/>
<feature type="region of interest" description="Disordered" evidence="3">
    <location>
        <begin position="378"/>
        <end position="400"/>
    </location>
</feature>
<feature type="compositionally biased region" description="Low complexity" evidence="3">
    <location>
        <begin position="169"/>
        <end position="202"/>
    </location>
</feature>
<dbReference type="KEGG" id="tet:TTHERM_01243430"/>
<gene>
    <name evidence="5" type="ORF">TTHERM_01243430</name>
</gene>
<proteinExistence type="predicted"/>
<feature type="compositionally biased region" description="Low complexity" evidence="3">
    <location>
        <begin position="109"/>
        <end position="120"/>
    </location>
</feature>
<dbReference type="AlphaFoldDB" id="Q24BS9"/>
<sequence length="1221" mass="136790">MISFKSLGIKKQQTIEVANNSQNIQQQNYMKSISSPTQSTSNALLKKKIQAQPQGYGMSYNPSLLFEQFSHSKNINQSPASAKQSPQQHMGVPLSYLASQDKQVGITAQSYQQQQASLQQSEEKRSKSSGLQQKPSLKKSKTPQLTPQIAAIQFDETQRNKSQSHQAEQINSNQMQHQQEQLQLNQSQNQYQTQQQGSQQVGQVSNNNYLQQPQSKNAIKINLYSSNQLNPQNTITKNTSLNLFHRKSNSTQLNKNFIEQNCNQNTYLSDSIAGNTSNLHNSAILNNLNSAHQSSINNGGINNQSNSTKTKLKITNYQALQLVNNNQIDSTRNSANSNLNQSTVNLFNGNQYRSSKNGFLGSEQNSDLQTPKTMQKFFGQNQSGNTQNNNENQDFSAQNVTQKPEKFPNLNIANKPGHHRANSDKIYKQIHQTFKSQSQRVSKDSDSLNINHQSNAFNLENKRLSEGGEGGLIDNRTKDISNHLKQSYLQQYQQQLQQQQNQFQSQQQSHQLNQQSNPQYQNQNQNNSQVADTSSIQYLQRQIANNSQILYSTMSNQKGNETNDLDEAATTTANSHTNGSPLNKNSINTFASKIGFKEGQDIYNTDNPINSNINNSHNNNNSNTNNNSNINSNNSNGLYFQTSYPKQNSFRNSNKGLSLDSGSLPQSKLEFLKSSQMNQQQQQQQYQNQNGVSSSQQAQSSNGTQSLNSPSQQSSSYANQLHVKLGQNGQLHLYSNKTKKSLSTAGINNTIQSTNSTLETLRKQLTNTQSPIVQQAMASSNLLQHLQSSQVQSIKQRQSSPSSKPNLNNQQEVQQIQAQQSEANINSFKKTKENFNSQQGLFGLSQSQHIPLGHKKNALSLGSYQPNSLYNSSVHASQYLQQNQTPQKSLNNSVFQNNQHEIVSNFFVKSKPGSLPNKPIKTNQDSYIVFPLFCNSKQKFIFSVCDGHGTNGHLVSQFIKKKLPIHIETMLKLRNNDFEYQSVKQAITQAYLNTAQDLQESNIDTQFSGSTSVLLYLNQNRIWCANLGDSRAICAKTNKSEWNAVSLSIDQKPDNEKEKQRILSKGGRVEPYRDYCGNPLGPCRVWLKSENMPGLAMARSFGDQIAQSVGVISEPEVSSYEITDDDKFLVIASDGVWEFLSNEKVVSLVTPYYLKNDPEGACDKLIKESTAMWKKEDDVVDDITAIVVFLNKPSNDSNKSNMQDSIFASSLKRSQMMNDHS</sequence>
<dbReference type="InterPro" id="IPR001932">
    <property type="entry name" value="PPM-type_phosphatase-like_dom"/>
</dbReference>
<feature type="compositionally biased region" description="Low complexity" evidence="3">
    <location>
        <begin position="607"/>
        <end position="636"/>
    </location>
</feature>
<dbReference type="STRING" id="312017.Q24BS9"/>
<organism evidence="5 6">
    <name type="scientific">Tetrahymena thermophila (strain SB210)</name>
    <dbReference type="NCBI Taxonomy" id="312017"/>
    <lineage>
        <taxon>Eukaryota</taxon>
        <taxon>Sar</taxon>
        <taxon>Alveolata</taxon>
        <taxon>Ciliophora</taxon>
        <taxon>Intramacronucleata</taxon>
        <taxon>Oligohymenophorea</taxon>
        <taxon>Hymenostomatida</taxon>
        <taxon>Tetrahymenina</taxon>
        <taxon>Tetrahymenidae</taxon>
        <taxon>Tetrahymena</taxon>
    </lineage>
</organism>
<dbReference type="GO" id="GO:0004722">
    <property type="term" value="F:protein serine/threonine phosphatase activity"/>
    <property type="evidence" value="ECO:0007669"/>
    <property type="project" value="InterPro"/>
</dbReference>
<evidence type="ECO:0000256" key="3">
    <source>
        <dbReference type="SAM" id="MobiDB-lite"/>
    </source>
</evidence>
<dbReference type="CDD" id="cd00143">
    <property type="entry name" value="PP2Cc"/>
    <property type="match status" value="1"/>
</dbReference>
<dbReference type="RefSeq" id="XP_001025474.2">
    <property type="nucleotide sequence ID" value="XM_001025474.2"/>
</dbReference>
<feature type="region of interest" description="Disordered" evidence="3">
    <location>
        <begin position="605"/>
        <end position="717"/>
    </location>
</feature>
<feature type="compositionally biased region" description="Polar residues" evidence="3">
    <location>
        <begin position="794"/>
        <end position="805"/>
    </location>
</feature>
<feature type="domain" description="PPM-type phosphatase" evidence="4">
    <location>
        <begin position="905"/>
        <end position="1190"/>
    </location>
</feature>
<evidence type="ECO:0000256" key="2">
    <source>
        <dbReference type="ARBA" id="ARBA00023136"/>
    </source>
</evidence>
<feature type="compositionally biased region" description="Polar residues" evidence="3">
    <location>
        <begin position="637"/>
        <end position="666"/>
    </location>
</feature>
<protein>
    <submittedName>
        <fullName evidence="5">Protein phosphatase 2c</fullName>
    </submittedName>
</protein>
<dbReference type="HOGENOM" id="CLU_268190_0_0_1"/>
<keyword evidence="6" id="KW-1185">Reference proteome</keyword>
<keyword evidence="2" id="KW-0472">Membrane</keyword>
<dbReference type="PROSITE" id="PS51746">
    <property type="entry name" value="PPM_2"/>
    <property type="match status" value="1"/>
</dbReference>
<feature type="compositionally biased region" description="Low complexity" evidence="3">
    <location>
        <begin position="500"/>
        <end position="529"/>
    </location>
</feature>
<dbReference type="InterPro" id="IPR036457">
    <property type="entry name" value="PPM-type-like_dom_sf"/>
</dbReference>
<dbReference type="SUPFAM" id="SSF81606">
    <property type="entry name" value="PP2C-like"/>
    <property type="match status" value="1"/>
</dbReference>
<feature type="compositionally biased region" description="Low complexity" evidence="3">
    <location>
        <begin position="380"/>
        <end position="393"/>
    </location>
</feature>
<feature type="compositionally biased region" description="Low complexity" evidence="3">
    <location>
        <begin position="674"/>
        <end position="716"/>
    </location>
</feature>
<dbReference type="InParanoid" id="Q24BS9"/>
<feature type="region of interest" description="Disordered" evidence="3">
    <location>
        <begin position="790"/>
        <end position="812"/>
    </location>
</feature>
<dbReference type="InterPro" id="IPR015655">
    <property type="entry name" value="PP2C"/>
</dbReference>
<dbReference type="Gene3D" id="3.60.40.10">
    <property type="entry name" value="PPM-type phosphatase domain"/>
    <property type="match status" value="1"/>
</dbReference>
<name>Q24BS9_TETTS</name>
<dbReference type="PANTHER" id="PTHR47992">
    <property type="entry name" value="PROTEIN PHOSPHATASE"/>
    <property type="match status" value="1"/>
</dbReference>
<evidence type="ECO:0000256" key="1">
    <source>
        <dbReference type="ARBA" id="ARBA00004370"/>
    </source>
</evidence>
<dbReference type="FunFam" id="3.60.40.10:FF:000051">
    <property type="entry name" value="Protein phosphatase 2C-like protein"/>
    <property type="match status" value="1"/>
</dbReference>
<dbReference type="Proteomes" id="UP000009168">
    <property type="component" value="Unassembled WGS sequence"/>
</dbReference>
<accession>Q24BS9</accession>
<dbReference type="EMBL" id="GG662384">
    <property type="protein sequence ID" value="EAS05229.2"/>
    <property type="molecule type" value="Genomic_DNA"/>
</dbReference>